<protein>
    <submittedName>
        <fullName evidence="1">Uncharacterized protein</fullName>
    </submittedName>
</protein>
<organism evidence="1">
    <name type="scientific">viral metagenome</name>
    <dbReference type="NCBI Taxonomy" id="1070528"/>
    <lineage>
        <taxon>unclassified sequences</taxon>
        <taxon>metagenomes</taxon>
        <taxon>organismal metagenomes</taxon>
    </lineage>
</organism>
<dbReference type="EMBL" id="MN740901">
    <property type="protein sequence ID" value="QHU17315.1"/>
    <property type="molecule type" value="Genomic_DNA"/>
</dbReference>
<name>A0A6C0KH43_9ZZZZ</name>
<accession>A0A6C0KH43</accession>
<dbReference type="AlphaFoldDB" id="A0A6C0KH43"/>
<evidence type="ECO:0000313" key="1">
    <source>
        <dbReference type="EMBL" id="QHU17315.1"/>
    </source>
</evidence>
<proteinExistence type="predicted"/>
<dbReference type="Gene3D" id="2.40.50.140">
    <property type="entry name" value="Nucleic acid-binding proteins"/>
    <property type="match status" value="1"/>
</dbReference>
<dbReference type="InterPro" id="IPR012340">
    <property type="entry name" value="NA-bd_OB-fold"/>
</dbReference>
<reference evidence="1" key="1">
    <citation type="journal article" date="2020" name="Nature">
        <title>Giant virus diversity and host interactions through global metagenomics.</title>
        <authorList>
            <person name="Schulz F."/>
            <person name="Roux S."/>
            <person name="Paez-Espino D."/>
            <person name="Jungbluth S."/>
            <person name="Walsh D.A."/>
            <person name="Denef V.J."/>
            <person name="McMahon K.D."/>
            <person name="Konstantinidis K.T."/>
            <person name="Eloe-Fadrosh E.A."/>
            <person name="Kyrpides N.C."/>
            <person name="Woyke T."/>
        </authorList>
    </citation>
    <scope>NUCLEOTIDE SEQUENCE</scope>
    <source>
        <strain evidence="1">GVMAG-S-3300012000-57</strain>
    </source>
</reference>
<sequence>MVKNTTGGSGAKSSARKFASSHSAIVPLPTHPDHRIAIVQKMHGPHCDVIFHDHSTSIAHIRNKFKGRHKRFNIIKTASFILVAIRDFQLNHSDIFLFLGVLTQKLKGFFSLEPWIQQQHNNNTQRCPASNVLSATMKLHPPTTA</sequence>